<comment type="similarity">
    <text evidence="2">Belongs to the peptidase S8 family.</text>
</comment>
<dbReference type="PANTHER" id="PTHR10795">
    <property type="entry name" value="PROPROTEIN CONVERTASE SUBTILISIN/KEXIN"/>
    <property type="match status" value="1"/>
</dbReference>
<reference evidence="4 5" key="1">
    <citation type="journal article" date="2019" name="G3 (Bethesda)">
        <title>Sequencing of a Wild Apple (Malus baccata) Genome Unravels the Differences Between Cultivated and Wild Apple Species Regarding Disease Resistance and Cold Tolerance.</title>
        <authorList>
            <person name="Chen X."/>
        </authorList>
    </citation>
    <scope>NUCLEOTIDE SEQUENCE [LARGE SCALE GENOMIC DNA]</scope>
    <source>
        <strain evidence="5">cv. Shandingzi</strain>
        <tissue evidence="4">Leaves</tissue>
    </source>
</reference>
<comment type="subcellular location">
    <subcellularLocation>
        <location evidence="1">Secreted</location>
    </subcellularLocation>
</comment>
<sequence>MCDRGINARVEKGGVVRSAGGIGRILANTAASGEELVADSQLLPAVAVGRRVGDQIREYAQHDPNPTAVITFGRTVLNVRPSPIVAAFSSRGPNLVNPQILKPDVIGPGVHILAVWSEAVGLTGLEEDKRKSQFNTISAQVR</sequence>
<evidence type="ECO:0000256" key="1">
    <source>
        <dbReference type="ARBA" id="ARBA00004613"/>
    </source>
</evidence>
<dbReference type="GO" id="GO:0004252">
    <property type="term" value="F:serine-type endopeptidase activity"/>
    <property type="evidence" value="ECO:0007669"/>
    <property type="project" value="InterPro"/>
</dbReference>
<evidence type="ECO:0000313" key="4">
    <source>
        <dbReference type="EMBL" id="TQD68767.1"/>
    </source>
</evidence>
<dbReference type="InterPro" id="IPR045051">
    <property type="entry name" value="SBT"/>
</dbReference>
<name>A0A540K3D8_MALBA</name>
<keyword evidence="3" id="KW-0732">Signal</keyword>
<gene>
    <name evidence="4" type="ORF">C1H46_045700</name>
</gene>
<evidence type="ECO:0000256" key="2">
    <source>
        <dbReference type="ARBA" id="ARBA00011073"/>
    </source>
</evidence>
<proteinExistence type="inferred from homology"/>
<dbReference type="SUPFAM" id="SSF52743">
    <property type="entry name" value="Subtilisin-like"/>
    <property type="match status" value="1"/>
</dbReference>
<dbReference type="CDD" id="cd02120">
    <property type="entry name" value="PA_subtilisin_like"/>
    <property type="match status" value="1"/>
</dbReference>
<dbReference type="EMBL" id="VIEB01009509">
    <property type="protein sequence ID" value="TQD68767.1"/>
    <property type="molecule type" value="Genomic_DNA"/>
</dbReference>
<dbReference type="AlphaFoldDB" id="A0A540K3D8"/>
<dbReference type="STRING" id="106549.A0A540K3D8"/>
<dbReference type="InterPro" id="IPR036852">
    <property type="entry name" value="Peptidase_S8/S53_dom_sf"/>
</dbReference>
<accession>A0A540K3D8</accession>
<protein>
    <submittedName>
        <fullName evidence="4">Uncharacterized protein</fullName>
    </submittedName>
</protein>
<dbReference type="Proteomes" id="UP000315295">
    <property type="component" value="Unassembled WGS sequence"/>
</dbReference>
<organism evidence="4 5">
    <name type="scientific">Malus baccata</name>
    <name type="common">Siberian crab apple</name>
    <name type="synonym">Pyrus baccata</name>
    <dbReference type="NCBI Taxonomy" id="106549"/>
    <lineage>
        <taxon>Eukaryota</taxon>
        <taxon>Viridiplantae</taxon>
        <taxon>Streptophyta</taxon>
        <taxon>Embryophyta</taxon>
        <taxon>Tracheophyta</taxon>
        <taxon>Spermatophyta</taxon>
        <taxon>Magnoliopsida</taxon>
        <taxon>eudicotyledons</taxon>
        <taxon>Gunneridae</taxon>
        <taxon>Pentapetalae</taxon>
        <taxon>rosids</taxon>
        <taxon>fabids</taxon>
        <taxon>Rosales</taxon>
        <taxon>Rosaceae</taxon>
        <taxon>Amygdaloideae</taxon>
        <taxon>Maleae</taxon>
        <taxon>Malus</taxon>
    </lineage>
</organism>
<keyword evidence="5" id="KW-1185">Reference proteome</keyword>
<comment type="caution">
    <text evidence="4">The sequence shown here is derived from an EMBL/GenBank/DDBJ whole genome shotgun (WGS) entry which is preliminary data.</text>
</comment>
<dbReference type="Gene3D" id="3.50.30.30">
    <property type="match status" value="1"/>
</dbReference>
<dbReference type="GO" id="GO:0005576">
    <property type="term" value="C:extracellular region"/>
    <property type="evidence" value="ECO:0007669"/>
    <property type="project" value="UniProtKB-SubCell"/>
</dbReference>
<evidence type="ECO:0000256" key="3">
    <source>
        <dbReference type="ARBA" id="ARBA00022729"/>
    </source>
</evidence>
<evidence type="ECO:0000313" key="5">
    <source>
        <dbReference type="Proteomes" id="UP000315295"/>
    </source>
</evidence>
<dbReference type="GO" id="GO:0006508">
    <property type="term" value="P:proteolysis"/>
    <property type="evidence" value="ECO:0007669"/>
    <property type="project" value="InterPro"/>
</dbReference>